<keyword evidence="3" id="KW-1185">Reference proteome</keyword>
<feature type="transmembrane region" description="Helical" evidence="1">
    <location>
        <begin position="12"/>
        <end position="33"/>
    </location>
</feature>
<keyword evidence="1" id="KW-0472">Membrane</keyword>
<dbReference type="EMBL" id="QNRL01000004">
    <property type="protein sequence ID" value="RBP11870.1"/>
    <property type="molecule type" value="Genomic_DNA"/>
</dbReference>
<reference evidence="2 3" key="1">
    <citation type="submission" date="2018-06" db="EMBL/GenBank/DDBJ databases">
        <title>Genomic Encyclopedia of Type Strains, Phase IV (KMG-IV): sequencing the most valuable type-strain genomes for metagenomic binning, comparative biology and taxonomic classification.</title>
        <authorList>
            <person name="Goeker M."/>
        </authorList>
    </citation>
    <scope>NUCLEOTIDE SEQUENCE [LARGE SCALE GENOMIC DNA]</scope>
    <source>
        <strain evidence="2 3">DSM 27453</strain>
    </source>
</reference>
<protein>
    <submittedName>
        <fullName evidence="2">Uncharacterized protein</fullName>
    </submittedName>
</protein>
<gene>
    <name evidence="2" type="ORF">DFQ50_104403</name>
</gene>
<comment type="caution">
    <text evidence="2">The sequence shown here is derived from an EMBL/GenBank/DDBJ whole genome shotgun (WGS) entry which is preliminary data.</text>
</comment>
<organism evidence="2 3">
    <name type="scientific">Pseudocitrobacter faecalis</name>
    <dbReference type="NCBI Taxonomy" id="1398493"/>
    <lineage>
        <taxon>Bacteria</taxon>
        <taxon>Pseudomonadati</taxon>
        <taxon>Pseudomonadota</taxon>
        <taxon>Gammaproteobacteria</taxon>
        <taxon>Enterobacterales</taxon>
        <taxon>Enterobacteriaceae</taxon>
        <taxon>Pseudocitrobacter</taxon>
    </lineage>
</organism>
<name>A0ABX9FXM1_9ENTR</name>
<sequence length="68" mass="7646">MVLRLIQRAICFWVLFAVSMSGLDFCFYLSRFFTDAAWFINWAGGITSSLIGVIAGMAAWRGFGLSER</sequence>
<keyword evidence="1" id="KW-0812">Transmembrane</keyword>
<proteinExistence type="predicted"/>
<accession>A0ABX9FXM1</accession>
<dbReference type="Proteomes" id="UP000253201">
    <property type="component" value="Unassembled WGS sequence"/>
</dbReference>
<keyword evidence="1" id="KW-1133">Transmembrane helix</keyword>
<feature type="transmembrane region" description="Helical" evidence="1">
    <location>
        <begin position="39"/>
        <end position="60"/>
    </location>
</feature>
<evidence type="ECO:0000313" key="2">
    <source>
        <dbReference type="EMBL" id="RBP11870.1"/>
    </source>
</evidence>
<evidence type="ECO:0000313" key="3">
    <source>
        <dbReference type="Proteomes" id="UP000253201"/>
    </source>
</evidence>
<evidence type="ECO:0000256" key="1">
    <source>
        <dbReference type="SAM" id="Phobius"/>
    </source>
</evidence>